<gene>
    <name evidence="5" type="ORF">IPO85_00500</name>
</gene>
<proteinExistence type="predicted"/>
<dbReference type="Pfam" id="PF06634">
    <property type="entry name" value="DUF1156"/>
    <property type="match status" value="1"/>
</dbReference>
<evidence type="ECO:0000259" key="4">
    <source>
        <dbReference type="Pfam" id="PF06634"/>
    </source>
</evidence>
<feature type="domain" description="DUF1156" evidence="4">
    <location>
        <begin position="10"/>
        <end position="65"/>
    </location>
</feature>
<evidence type="ECO:0000256" key="2">
    <source>
        <dbReference type="ARBA" id="ARBA00022679"/>
    </source>
</evidence>
<dbReference type="Gene3D" id="3.40.50.150">
    <property type="entry name" value="Vaccinia Virus protein VP39"/>
    <property type="match status" value="1"/>
</dbReference>
<dbReference type="Proteomes" id="UP000808349">
    <property type="component" value="Unassembled WGS sequence"/>
</dbReference>
<dbReference type="InterPro" id="IPR009537">
    <property type="entry name" value="DUF1156"/>
</dbReference>
<keyword evidence="2" id="KW-0808">Transferase</keyword>
<evidence type="ECO:0000256" key="1">
    <source>
        <dbReference type="ARBA" id="ARBA00022603"/>
    </source>
</evidence>
<reference evidence="5 6" key="1">
    <citation type="submission" date="2020-10" db="EMBL/GenBank/DDBJ databases">
        <title>Connecting structure to function with the recovery of over 1000 high-quality activated sludge metagenome-assembled genomes encoding full-length rRNA genes using long-read sequencing.</title>
        <authorList>
            <person name="Singleton C.M."/>
            <person name="Petriglieri F."/>
            <person name="Kristensen J.M."/>
            <person name="Kirkegaard R.H."/>
            <person name="Michaelsen T.Y."/>
            <person name="Andersen M.H."/>
            <person name="Karst S.M."/>
            <person name="Dueholm M.S."/>
            <person name="Nielsen P.H."/>
            <person name="Albertsen M."/>
        </authorList>
    </citation>
    <scope>NUCLEOTIDE SEQUENCE [LARGE SCALE GENOMIC DNA]</scope>
    <source>
        <strain evidence="5">Ribe_18-Q3-R11-54_BAT3C.373</strain>
    </source>
</reference>
<sequence>MQAKKLIEVAMPIKEISAESVRDKSIRNGHISTLHLWWARRPLPVCRAVVFASLVPDPLDENCPPQFKEAVEILLGSAKKPLQENGIPSDSFKPYEDIPYTAAMDKMADNNRNRLMMFIGKFSNEYSINEKVGKATPTAKLISDFSLIKWENKDNELILSKARKLIWVAHNAKSGEATAKLLADYQSKFDAIKKAEQELYSLTDRHIENKKSNELSGKLESAIEAFLDKMPKVFDPFAGGGAIPLEAARLGCRSFGNDINPVAHIIQKGSLEFPQKFGKPIAYSKAEFIKRYGEKEFSKIKHENKLFTNGEASEVSIANRLSFDIDYYSNLIINSTSNEFEYLYQKNKAKLTPLIYYWGRLGKCSNPSCRAEVPLLRQFYLSKRRNYTEADWYYLDPIIKGNSISFEIKRGKCDLSPWNSEGNLTCPCCGNITKVNEIKSQFNTSGIKEKLLAIIYEDKDGKRSYTIPDINLPIVTGNSDRPNELMPTNDSQNVKVPLWGIKKWGDLFNERQVVVLNGFISNFKKF</sequence>
<accession>A0A9D7XFS6</accession>
<dbReference type="SUPFAM" id="SSF53335">
    <property type="entry name" value="S-adenosyl-L-methionine-dependent methyltransferases"/>
    <property type="match status" value="1"/>
</dbReference>
<keyword evidence="3" id="KW-0949">S-adenosyl-L-methionine</keyword>
<dbReference type="GO" id="GO:0009007">
    <property type="term" value="F:site-specific DNA-methyltransferase (adenine-specific) activity"/>
    <property type="evidence" value="ECO:0007669"/>
    <property type="project" value="UniProtKB-EC"/>
</dbReference>
<dbReference type="Pfam" id="PF02086">
    <property type="entry name" value="MethyltransfD12"/>
    <property type="match status" value="1"/>
</dbReference>
<keyword evidence="1" id="KW-0489">Methyltransferase</keyword>
<protein>
    <submittedName>
        <fullName evidence="5">DUF1156 domain-containing protein</fullName>
    </submittedName>
</protein>
<dbReference type="InterPro" id="IPR029063">
    <property type="entry name" value="SAM-dependent_MTases_sf"/>
</dbReference>
<evidence type="ECO:0000313" key="6">
    <source>
        <dbReference type="Proteomes" id="UP000808349"/>
    </source>
</evidence>
<evidence type="ECO:0000256" key="3">
    <source>
        <dbReference type="ARBA" id="ARBA00022691"/>
    </source>
</evidence>
<comment type="caution">
    <text evidence="5">The sequence shown here is derived from an EMBL/GenBank/DDBJ whole genome shotgun (WGS) entry which is preliminary data.</text>
</comment>
<organism evidence="5 6">
    <name type="scientific">Candidatus Defluviibacterium haderslevense</name>
    <dbReference type="NCBI Taxonomy" id="2981993"/>
    <lineage>
        <taxon>Bacteria</taxon>
        <taxon>Pseudomonadati</taxon>
        <taxon>Bacteroidota</taxon>
        <taxon>Saprospiria</taxon>
        <taxon>Saprospirales</taxon>
        <taxon>Saprospiraceae</taxon>
        <taxon>Candidatus Defluviibacterium</taxon>
    </lineage>
</organism>
<name>A0A9D7XFS6_9BACT</name>
<dbReference type="AlphaFoldDB" id="A0A9D7XFS6"/>
<evidence type="ECO:0000313" key="5">
    <source>
        <dbReference type="EMBL" id="MBK9716008.1"/>
    </source>
</evidence>
<dbReference type="GO" id="GO:0032259">
    <property type="term" value="P:methylation"/>
    <property type="evidence" value="ECO:0007669"/>
    <property type="project" value="UniProtKB-KW"/>
</dbReference>
<dbReference type="EMBL" id="JADKFW010000004">
    <property type="protein sequence ID" value="MBK9716008.1"/>
    <property type="molecule type" value="Genomic_DNA"/>
</dbReference>
<dbReference type="InterPro" id="IPR012327">
    <property type="entry name" value="MeTrfase_D12"/>
</dbReference>
<dbReference type="GO" id="GO:0009307">
    <property type="term" value="P:DNA restriction-modification system"/>
    <property type="evidence" value="ECO:0007669"/>
    <property type="project" value="InterPro"/>
</dbReference>